<dbReference type="Proteomes" id="UP001281147">
    <property type="component" value="Unassembled WGS sequence"/>
</dbReference>
<reference evidence="1" key="1">
    <citation type="submission" date="2023-07" db="EMBL/GenBank/DDBJ databases">
        <title>Black Yeasts Isolated from many extreme environments.</title>
        <authorList>
            <person name="Coleine C."/>
            <person name="Stajich J.E."/>
            <person name="Selbmann L."/>
        </authorList>
    </citation>
    <scope>NUCLEOTIDE SEQUENCE</scope>
    <source>
        <strain evidence="1">CCFEE 5714</strain>
    </source>
</reference>
<comment type="caution">
    <text evidence="1">The sequence shown here is derived from an EMBL/GenBank/DDBJ whole genome shotgun (WGS) entry which is preliminary data.</text>
</comment>
<accession>A0ACC3NLZ8</accession>
<organism evidence="1 2">
    <name type="scientific">Vermiconidia calcicola</name>
    <dbReference type="NCBI Taxonomy" id="1690605"/>
    <lineage>
        <taxon>Eukaryota</taxon>
        <taxon>Fungi</taxon>
        <taxon>Dikarya</taxon>
        <taxon>Ascomycota</taxon>
        <taxon>Pezizomycotina</taxon>
        <taxon>Dothideomycetes</taxon>
        <taxon>Dothideomycetidae</taxon>
        <taxon>Mycosphaerellales</taxon>
        <taxon>Extremaceae</taxon>
        <taxon>Vermiconidia</taxon>
    </lineage>
</organism>
<protein>
    <submittedName>
        <fullName evidence="1">Uncharacterized protein</fullName>
    </submittedName>
</protein>
<keyword evidence="2" id="KW-1185">Reference proteome</keyword>
<name>A0ACC3NLZ8_9PEZI</name>
<sequence>MSTPDPQSSEELLCSAYDNLNTHLGSIYKHSGHRRAFLYFMLRHVYTVLPITELPVGDLVILHQYVQEATKLYTDRYKELLWPKRDPSIDDMLANDVETYLVALLQTKEDMDPVLMTLLGVQIEAALAEKEEEEILRTVSQLGISDDLGLEFKSETDSEEDAKLECDLCDKPTITPKELERLHDEKFNLLIKQMPGQYTGGQHGAFQYTVHVFTEVSITALALNVHDIGAVYNQAPKIADSFMQTYASRLWPDRDTEADAELKSVLAG</sequence>
<evidence type="ECO:0000313" key="2">
    <source>
        <dbReference type="Proteomes" id="UP001281147"/>
    </source>
</evidence>
<dbReference type="EMBL" id="JAUTXU010000028">
    <property type="protein sequence ID" value="KAK3719153.1"/>
    <property type="molecule type" value="Genomic_DNA"/>
</dbReference>
<proteinExistence type="predicted"/>
<gene>
    <name evidence="1" type="ORF">LTR37_004717</name>
</gene>
<evidence type="ECO:0000313" key="1">
    <source>
        <dbReference type="EMBL" id="KAK3719153.1"/>
    </source>
</evidence>